<dbReference type="EMBL" id="ASHM01080035">
    <property type="protein sequence ID" value="PNX59132.1"/>
    <property type="molecule type" value="Genomic_DNA"/>
</dbReference>
<comment type="caution">
    <text evidence="1">The sequence shown here is derived from an EMBL/GenBank/DDBJ whole genome shotgun (WGS) entry which is preliminary data.</text>
</comment>
<sequence>YVGDLSEWLHLAFGDLSEWLLLLFGDLSEWLYALFGDLSEWLHLGVGDLSEWLHLAFVTTPANWRGFVKPEGVVAFFALELVTLAFVCHIRGLLPPLDDGVAPVAAGREDGEDFVEYTGV</sequence>
<gene>
    <name evidence="1" type="ORF">L195_g051261</name>
</gene>
<organism evidence="1 2">
    <name type="scientific">Trifolium pratense</name>
    <name type="common">Red clover</name>
    <dbReference type="NCBI Taxonomy" id="57577"/>
    <lineage>
        <taxon>Eukaryota</taxon>
        <taxon>Viridiplantae</taxon>
        <taxon>Streptophyta</taxon>
        <taxon>Embryophyta</taxon>
        <taxon>Tracheophyta</taxon>
        <taxon>Spermatophyta</taxon>
        <taxon>Magnoliopsida</taxon>
        <taxon>eudicotyledons</taxon>
        <taxon>Gunneridae</taxon>
        <taxon>Pentapetalae</taxon>
        <taxon>rosids</taxon>
        <taxon>fabids</taxon>
        <taxon>Fabales</taxon>
        <taxon>Fabaceae</taxon>
        <taxon>Papilionoideae</taxon>
        <taxon>50 kb inversion clade</taxon>
        <taxon>NPAAA clade</taxon>
        <taxon>Hologalegina</taxon>
        <taxon>IRL clade</taxon>
        <taxon>Trifolieae</taxon>
        <taxon>Trifolium</taxon>
    </lineage>
</organism>
<accession>A0A2K3JYN4</accession>
<proteinExistence type="predicted"/>
<reference evidence="1 2" key="2">
    <citation type="journal article" date="2017" name="Front. Plant Sci.">
        <title>Gene Classification and Mining of Molecular Markers Useful in Red Clover (Trifolium pratense) Breeding.</title>
        <authorList>
            <person name="Istvanek J."/>
            <person name="Dluhosova J."/>
            <person name="Dluhos P."/>
            <person name="Patkova L."/>
            <person name="Nedelnik J."/>
            <person name="Repkova J."/>
        </authorList>
    </citation>
    <scope>NUCLEOTIDE SEQUENCE [LARGE SCALE GENOMIC DNA]</scope>
    <source>
        <strain evidence="2">cv. Tatra</strain>
        <tissue evidence="1">Young leaves</tissue>
    </source>
</reference>
<dbReference type="Proteomes" id="UP000236291">
    <property type="component" value="Unassembled WGS sequence"/>
</dbReference>
<protein>
    <submittedName>
        <fullName evidence="1">Uncharacterized protein</fullName>
    </submittedName>
</protein>
<dbReference type="AlphaFoldDB" id="A0A2K3JYN4"/>
<evidence type="ECO:0000313" key="1">
    <source>
        <dbReference type="EMBL" id="PNX59132.1"/>
    </source>
</evidence>
<reference evidence="1 2" key="1">
    <citation type="journal article" date="2014" name="Am. J. Bot.">
        <title>Genome assembly and annotation for red clover (Trifolium pratense; Fabaceae).</title>
        <authorList>
            <person name="Istvanek J."/>
            <person name="Jaros M."/>
            <person name="Krenek A."/>
            <person name="Repkova J."/>
        </authorList>
    </citation>
    <scope>NUCLEOTIDE SEQUENCE [LARGE SCALE GENOMIC DNA]</scope>
    <source>
        <strain evidence="2">cv. Tatra</strain>
        <tissue evidence="1">Young leaves</tissue>
    </source>
</reference>
<name>A0A2K3JYN4_TRIPR</name>
<feature type="non-terminal residue" evidence="1">
    <location>
        <position position="1"/>
    </location>
</feature>
<evidence type="ECO:0000313" key="2">
    <source>
        <dbReference type="Proteomes" id="UP000236291"/>
    </source>
</evidence>